<gene>
    <name evidence="1" type="ORF">HF576_05160</name>
</gene>
<dbReference type="PANTHER" id="PTHR34389">
    <property type="entry name" value="L-RHAMNOSE MUTAROTASE"/>
    <property type="match status" value="1"/>
</dbReference>
<protein>
    <submittedName>
        <fullName evidence="1">L-rhamnose mutarotase</fullName>
    </submittedName>
</protein>
<dbReference type="SUPFAM" id="SSF54909">
    <property type="entry name" value="Dimeric alpha+beta barrel"/>
    <property type="match status" value="1"/>
</dbReference>
<organism evidence="1 2">
    <name type="scientific">Microbacterium salsuginis</name>
    <dbReference type="NCBI Taxonomy" id="2722803"/>
    <lineage>
        <taxon>Bacteria</taxon>
        <taxon>Bacillati</taxon>
        <taxon>Actinomycetota</taxon>
        <taxon>Actinomycetes</taxon>
        <taxon>Micrococcales</taxon>
        <taxon>Microbacteriaceae</taxon>
        <taxon>Microbacterium</taxon>
    </lineage>
</organism>
<sequence>MTRDAPRQKICFLLRVDPDRIGDYLEGHETVWPAMLEALRDSGYRNYSIFVDESGLIVGYLETDDFEATLAAMSATEVNAAWGRHIGDMFLPVDDARPVGRVVPLRQAFDLDSALDSVTT</sequence>
<dbReference type="Gene3D" id="3.30.70.100">
    <property type="match status" value="1"/>
</dbReference>
<proteinExistence type="predicted"/>
<comment type="caution">
    <text evidence="1">The sequence shown here is derived from an EMBL/GenBank/DDBJ whole genome shotgun (WGS) entry which is preliminary data.</text>
</comment>
<reference evidence="1 2" key="1">
    <citation type="submission" date="2020-04" db="EMBL/GenBank/DDBJ databases">
        <title>CFH 90308 Microbacterium sp.</title>
        <authorList>
            <person name="Nie G."/>
            <person name="Ming H."/>
            <person name="Xia T."/>
        </authorList>
    </citation>
    <scope>NUCLEOTIDE SEQUENCE [LARGE SCALE GENOMIC DNA]</scope>
    <source>
        <strain evidence="1 2">CFH 90308</strain>
    </source>
</reference>
<dbReference type="RefSeq" id="WP_168911659.1">
    <property type="nucleotide sequence ID" value="NZ_JABACI010000001.1"/>
</dbReference>
<dbReference type="EMBL" id="JABACI010000001">
    <property type="protein sequence ID" value="NLP83227.1"/>
    <property type="molecule type" value="Genomic_DNA"/>
</dbReference>
<dbReference type="Proteomes" id="UP001429745">
    <property type="component" value="Unassembled WGS sequence"/>
</dbReference>
<dbReference type="InterPro" id="IPR008000">
    <property type="entry name" value="Rham/fucose_mutarotase"/>
</dbReference>
<accession>A0ABX1K9N7</accession>
<dbReference type="PANTHER" id="PTHR34389:SF2">
    <property type="entry name" value="L-RHAMNOSE MUTAROTASE"/>
    <property type="match status" value="1"/>
</dbReference>
<evidence type="ECO:0000313" key="2">
    <source>
        <dbReference type="Proteomes" id="UP001429745"/>
    </source>
</evidence>
<evidence type="ECO:0000313" key="1">
    <source>
        <dbReference type="EMBL" id="NLP83227.1"/>
    </source>
</evidence>
<dbReference type="Pfam" id="PF05336">
    <property type="entry name" value="rhaM"/>
    <property type="match status" value="1"/>
</dbReference>
<name>A0ABX1K9N7_9MICO</name>
<dbReference type="InterPro" id="IPR011008">
    <property type="entry name" value="Dimeric_a/b-barrel"/>
</dbReference>
<keyword evidence="2" id="KW-1185">Reference proteome</keyword>